<dbReference type="FunFam" id="1.10.10.200:FF:000002">
    <property type="entry name" value="Probable transcriptional regulatory protein CLM62_37755"/>
    <property type="match status" value="1"/>
</dbReference>
<comment type="caution">
    <text evidence="5">The sequence shown here is derived from an EMBL/GenBank/DDBJ whole genome shotgun (WGS) entry which is preliminary data.</text>
</comment>
<dbReference type="GeneID" id="38779371"/>
<dbReference type="Gene3D" id="3.30.70.980">
    <property type="match status" value="2"/>
</dbReference>
<evidence type="ECO:0000259" key="4">
    <source>
        <dbReference type="Pfam" id="PF20772"/>
    </source>
</evidence>
<organism evidence="5 6">
    <name type="scientific">Sparassis crispa</name>
    <dbReference type="NCBI Taxonomy" id="139825"/>
    <lineage>
        <taxon>Eukaryota</taxon>
        <taxon>Fungi</taxon>
        <taxon>Dikarya</taxon>
        <taxon>Basidiomycota</taxon>
        <taxon>Agaricomycotina</taxon>
        <taxon>Agaricomycetes</taxon>
        <taxon>Polyporales</taxon>
        <taxon>Sparassidaceae</taxon>
        <taxon>Sparassis</taxon>
    </lineage>
</organism>
<dbReference type="InterPro" id="IPR017856">
    <property type="entry name" value="Integrase-like_N"/>
</dbReference>
<dbReference type="EMBL" id="BFAD01000004">
    <property type="protein sequence ID" value="GBE82454.1"/>
    <property type="molecule type" value="Genomic_DNA"/>
</dbReference>
<dbReference type="InterPro" id="IPR026564">
    <property type="entry name" value="Transcrip_reg_TACO1-like_dom3"/>
</dbReference>
<dbReference type="PANTHER" id="PTHR12532">
    <property type="entry name" value="TRANSLATIONAL ACTIVATOR OF CYTOCHROME C OXIDASE 1"/>
    <property type="match status" value="1"/>
</dbReference>
<dbReference type="RefSeq" id="XP_027613367.1">
    <property type="nucleotide sequence ID" value="XM_027757566.1"/>
</dbReference>
<evidence type="ECO:0000313" key="6">
    <source>
        <dbReference type="Proteomes" id="UP000287166"/>
    </source>
</evidence>
<dbReference type="PANTHER" id="PTHR12532:SF0">
    <property type="entry name" value="TRANSLATIONAL ACTIVATOR OF CYTOCHROME C OXIDASE 1"/>
    <property type="match status" value="1"/>
</dbReference>
<dbReference type="InterPro" id="IPR029072">
    <property type="entry name" value="YebC-like"/>
</dbReference>
<dbReference type="Proteomes" id="UP000287166">
    <property type="component" value="Unassembled WGS sequence"/>
</dbReference>
<comment type="similarity">
    <text evidence="2">Belongs to the TACO1 family.</text>
</comment>
<dbReference type="Pfam" id="PF20772">
    <property type="entry name" value="TACO1_YebC_N"/>
    <property type="match status" value="1"/>
</dbReference>
<name>A0A401GJY0_9APHY</name>
<dbReference type="GO" id="GO:0005739">
    <property type="term" value="C:mitochondrion"/>
    <property type="evidence" value="ECO:0007669"/>
    <property type="project" value="UniProtKB-SubCell"/>
</dbReference>
<dbReference type="SUPFAM" id="SSF75625">
    <property type="entry name" value="YebC-like"/>
    <property type="match status" value="1"/>
</dbReference>
<dbReference type="Gene3D" id="1.10.10.200">
    <property type="match status" value="1"/>
</dbReference>
<evidence type="ECO:0000259" key="3">
    <source>
        <dbReference type="Pfam" id="PF01709"/>
    </source>
</evidence>
<dbReference type="FunCoup" id="A0A401GJY0">
    <property type="interactions" value="229"/>
</dbReference>
<feature type="domain" description="TACO1/YebC-like second and third" evidence="3">
    <location>
        <begin position="108"/>
        <end position="268"/>
    </location>
</feature>
<comment type="subcellular location">
    <subcellularLocation>
        <location evidence="1">Mitochondrion</location>
    </subcellularLocation>
</comment>
<dbReference type="AlphaFoldDB" id="A0A401GJY0"/>
<reference evidence="5 6" key="1">
    <citation type="journal article" date="2018" name="Sci. Rep.">
        <title>Genome sequence of the cauliflower mushroom Sparassis crispa (Hanabiratake) and its association with beneficial usage.</title>
        <authorList>
            <person name="Kiyama R."/>
            <person name="Furutani Y."/>
            <person name="Kawaguchi K."/>
            <person name="Nakanishi T."/>
        </authorList>
    </citation>
    <scope>NUCLEOTIDE SEQUENCE [LARGE SCALE GENOMIC DNA]</scope>
</reference>
<dbReference type="HAMAP" id="MF_00693">
    <property type="entry name" value="Transcrip_reg_TACO1"/>
    <property type="match status" value="1"/>
</dbReference>
<dbReference type="OrthoDB" id="2017544at2759"/>
<protein>
    <submittedName>
        <fullName evidence="5">Probable transcriptional regulatory protein</fullName>
    </submittedName>
</protein>
<dbReference type="InterPro" id="IPR002876">
    <property type="entry name" value="Transcrip_reg_TACO1-like"/>
</dbReference>
<dbReference type="Pfam" id="PF01709">
    <property type="entry name" value="Transcrip_reg"/>
    <property type="match status" value="1"/>
</dbReference>
<keyword evidence="6" id="KW-1185">Reference proteome</keyword>
<dbReference type="InterPro" id="IPR048300">
    <property type="entry name" value="TACO1_YebC-like_2nd/3rd_dom"/>
</dbReference>
<proteinExistence type="inferred from homology"/>
<accession>A0A401GJY0</accession>
<sequence length="271" mass="29745">MSLLRFRVPVASICRSFSTTSIIFSGHNKWSKIKHKKGANDAQKGAIYSKAYRDIVLAVRNGGNADPDLNAALAVVLKKVKAQGVPKENVENALKKVRGLKDKGGDQQLTYELLGPGSVSLIVECVTDNTNRTLKMMQICMKAYGARFANVSYLFHRRGRVEVAIDKGDDAEVEQVIEAALEAGAEDFEQNETEDSLEIEFLCAPNAVTRLIEAVTAPGMSRELINSELIYAPLESCDPPEDEETQTHLSDLIEKLESSDDVLNVWTSVDG</sequence>
<evidence type="ECO:0000256" key="1">
    <source>
        <dbReference type="ARBA" id="ARBA00004173"/>
    </source>
</evidence>
<dbReference type="InParanoid" id="A0A401GJY0"/>
<feature type="domain" description="TACO1/YebC-like N-terminal" evidence="4">
    <location>
        <begin position="28"/>
        <end position="99"/>
    </location>
</feature>
<evidence type="ECO:0000313" key="5">
    <source>
        <dbReference type="EMBL" id="GBE82454.1"/>
    </source>
</evidence>
<dbReference type="InterPro" id="IPR049083">
    <property type="entry name" value="TACO1_YebC_N"/>
</dbReference>
<gene>
    <name evidence="5" type="ORF">SCP_0408380</name>
</gene>
<evidence type="ECO:0000256" key="2">
    <source>
        <dbReference type="ARBA" id="ARBA00008724"/>
    </source>
</evidence>
<dbReference type="STRING" id="139825.A0A401GJY0"/>